<keyword evidence="5" id="KW-1133">Transmembrane helix</keyword>
<evidence type="ECO:0000259" key="7">
    <source>
        <dbReference type="PROSITE" id="PS50885"/>
    </source>
</evidence>
<keyword evidence="9" id="KW-1185">Reference proteome</keyword>
<proteinExistence type="inferred from homology"/>
<dbReference type="InterPro" id="IPR004089">
    <property type="entry name" value="MCPsignal_dom"/>
</dbReference>
<keyword evidence="2 4" id="KW-0807">Transducer</keyword>
<dbReference type="KEGG" id="gca:Galf_2782"/>
<dbReference type="GO" id="GO:0016020">
    <property type="term" value="C:membrane"/>
    <property type="evidence" value="ECO:0007669"/>
    <property type="project" value="UniProtKB-SubCell"/>
</dbReference>
<dbReference type="PANTHER" id="PTHR32089">
    <property type="entry name" value="METHYL-ACCEPTING CHEMOTAXIS PROTEIN MCPB"/>
    <property type="match status" value="1"/>
</dbReference>
<dbReference type="AlphaFoldDB" id="D9SDH7"/>
<dbReference type="RefSeq" id="WP_013294677.1">
    <property type="nucleotide sequence ID" value="NC_014394.1"/>
</dbReference>
<evidence type="ECO:0000313" key="9">
    <source>
        <dbReference type="Proteomes" id="UP000001235"/>
    </source>
</evidence>
<gene>
    <name evidence="8" type="ordered locus">Galf_2782</name>
</gene>
<dbReference type="EMBL" id="CP002159">
    <property type="protein sequence ID" value="ADL56775.1"/>
    <property type="molecule type" value="Genomic_DNA"/>
</dbReference>
<evidence type="ECO:0000256" key="5">
    <source>
        <dbReference type="SAM" id="Phobius"/>
    </source>
</evidence>
<dbReference type="Gene3D" id="1.10.287.950">
    <property type="entry name" value="Methyl-accepting chemotaxis protein"/>
    <property type="match status" value="1"/>
</dbReference>
<dbReference type="Pfam" id="PF00672">
    <property type="entry name" value="HAMP"/>
    <property type="match status" value="1"/>
</dbReference>
<dbReference type="InterPro" id="IPR003660">
    <property type="entry name" value="HAMP_dom"/>
</dbReference>
<dbReference type="Proteomes" id="UP000001235">
    <property type="component" value="Chromosome"/>
</dbReference>
<dbReference type="Pfam" id="PF00015">
    <property type="entry name" value="MCPsignal"/>
    <property type="match status" value="1"/>
</dbReference>
<dbReference type="SUPFAM" id="SSF58104">
    <property type="entry name" value="Methyl-accepting chemotaxis protein (MCP) signaling domain"/>
    <property type="match status" value="1"/>
</dbReference>
<evidence type="ECO:0000256" key="3">
    <source>
        <dbReference type="ARBA" id="ARBA00029447"/>
    </source>
</evidence>
<evidence type="ECO:0000256" key="4">
    <source>
        <dbReference type="PROSITE-ProRule" id="PRU00284"/>
    </source>
</evidence>
<protein>
    <submittedName>
        <fullName evidence="8">Methyl-accepting chemotaxis sensory transducer</fullName>
    </submittedName>
</protein>
<evidence type="ECO:0000256" key="1">
    <source>
        <dbReference type="ARBA" id="ARBA00004370"/>
    </source>
</evidence>
<evidence type="ECO:0000313" key="8">
    <source>
        <dbReference type="EMBL" id="ADL56775.1"/>
    </source>
</evidence>
<dbReference type="FunFam" id="1.10.287.950:FF:000001">
    <property type="entry name" value="Methyl-accepting chemotaxis sensory transducer"/>
    <property type="match status" value="1"/>
</dbReference>
<keyword evidence="5" id="KW-0472">Membrane</keyword>
<feature type="transmembrane region" description="Helical" evidence="5">
    <location>
        <begin position="7"/>
        <end position="31"/>
    </location>
</feature>
<feature type="domain" description="HAMP" evidence="7">
    <location>
        <begin position="196"/>
        <end position="248"/>
    </location>
</feature>
<accession>D9SDH7</accession>
<dbReference type="SMART" id="SM00304">
    <property type="entry name" value="HAMP"/>
    <property type="match status" value="1"/>
</dbReference>
<comment type="similarity">
    <text evidence="3">Belongs to the methyl-accepting chemotaxis (MCP) protein family.</text>
</comment>
<feature type="transmembrane region" description="Helical" evidence="5">
    <location>
        <begin position="172"/>
        <end position="192"/>
    </location>
</feature>
<name>D9SDH7_GALCS</name>
<dbReference type="HOGENOM" id="CLU_000445_107_27_4"/>
<comment type="subcellular location">
    <subcellularLocation>
        <location evidence="1">Membrane</location>
    </subcellularLocation>
</comment>
<dbReference type="SMART" id="SM00283">
    <property type="entry name" value="MA"/>
    <property type="match status" value="1"/>
</dbReference>
<dbReference type="PANTHER" id="PTHR32089:SF112">
    <property type="entry name" value="LYSOZYME-LIKE PROTEIN-RELATED"/>
    <property type="match status" value="1"/>
</dbReference>
<organism evidence="8 9">
    <name type="scientific">Gallionella capsiferriformans (strain ES-2)</name>
    <name type="common">Gallionella ferruginea capsiferriformans (strain ES-2)</name>
    <dbReference type="NCBI Taxonomy" id="395494"/>
    <lineage>
        <taxon>Bacteria</taxon>
        <taxon>Pseudomonadati</taxon>
        <taxon>Pseudomonadota</taxon>
        <taxon>Betaproteobacteria</taxon>
        <taxon>Nitrosomonadales</taxon>
        <taxon>Gallionellaceae</taxon>
        <taxon>Gallionella</taxon>
    </lineage>
</organism>
<evidence type="ECO:0000256" key="2">
    <source>
        <dbReference type="ARBA" id="ARBA00023224"/>
    </source>
</evidence>
<sequence length="541" mass="58255">MTLQAQLRLIALITLICLSGVVIFAVIQLSWLRNSFDQYQNQQVFSANLSAIKSEALSISRADPILQETSQKLALADKKIRELHQATMLVASAGLDQTPLTHALSAWDAYAKGLALAVQIASTSPADAVTAQDMLYGMHTGPMINDIDTLITANESNLASAKQSINNAVNRIIWIIVLPLFFSGVIIISFQARFNRHLKRRVDDVISTMDHLINGDLTHRLPTSHADEIGVMASTVNSFIASFESILREVNLSSDQASKASSKVLLMTHAVSNNAHAQSEKASNANDSIQEMRSTIAAIADNANFAADAANKTREQVKEGSEAGRQTLEAISNLDATMTDSVKTMDGLNQTLQKVNDISQMIKDIAGQTNLLALNAAIEAARAGDHGRGFAVVADEVRILSDRTAASARDISILLDEVHVSAKNAVGAMQSARDTAKIGLTRGQKTDTVLAEIEHSMQLVAQRMQQIAQATQEQSSSGERIANHIAEVHSISSNTSTDIENTRDEMVGLAQTSEGLHRSVSRFRITSIAPGTRVGGVELFA</sequence>
<dbReference type="STRING" id="395494.Galf_2782"/>
<dbReference type="GO" id="GO:0007165">
    <property type="term" value="P:signal transduction"/>
    <property type="evidence" value="ECO:0007669"/>
    <property type="project" value="UniProtKB-KW"/>
</dbReference>
<dbReference type="PROSITE" id="PS50885">
    <property type="entry name" value="HAMP"/>
    <property type="match status" value="1"/>
</dbReference>
<dbReference type="PROSITE" id="PS50111">
    <property type="entry name" value="CHEMOTAXIS_TRANSDUC_2"/>
    <property type="match status" value="1"/>
</dbReference>
<dbReference type="GO" id="GO:0006935">
    <property type="term" value="P:chemotaxis"/>
    <property type="evidence" value="ECO:0007669"/>
    <property type="project" value="UniProtKB-ARBA"/>
</dbReference>
<reference evidence="8 9" key="1">
    <citation type="submission" date="2010-08" db="EMBL/GenBank/DDBJ databases">
        <title>Complete sequence of Gallionella capsiferriformans ES-2.</title>
        <authorList>
            <consortium name="US DOE Joint Genome Institute"/>
            <person name="Lucas S."/>
            <person name="Copeland A."/>
            <person name="Lapidus A."/>
            <person name="Cheng J.-F."/>
            <person name="Bruce D."/>
            <person name="Goodwin L."/>
            <person name="Pitluck S."/>
            <person name="Chertkov O."/>
            <person name="Davenport K.W."/>
            <person name="Detter J.C."/>
            <person name="Han C."/>
            <person name="Tapia R."/>
            <person name="Land M."/>
            <person name="Hauser L."/>
            <person name="Chang Y.-J."/>
            <person name="Jeffries C."/>
            <person name="Kyrpides N."/>
            <person name="Ivanova N."/>
            <person name="Mikhailova N."/>
            <person name="Shelobolina E.S."/>
            <person name="Picardal F."/>
            <person name="Roden E."/>
            <person name="Emerson D."/>
            <person name="Woyke T."/>
        </authorList>
    </citation>
    <scope>NUCLEOTIDE SEQUENCE [LARGE SCALE GENOMIC DNA]</scope>
    <source>
        <strain evidence="8 9">ES-2</strain>
    </source>
</reference>
<dbReference type="CDD" id="cd06225">
    <property type="entry name" value="HAMP"/>
    <property type="match status" value="1"/>
</dbReference>
<feature type="domain" description="Methyl-accepting transducer" evidence="6">
    <location>
        <begin position="253"/>
        <end position="489"/>
    </location>
</feature>
<evidence type="ECO:0000259" key="6">
    <source>
        <dbReference type="PROSITE" id="PS50111"/>
    </source>
</evidence>
<dbReference type="eggNOG" id="COG0840">
    <property type="taxonomic scope" value="Bacteria"/>
</dbReference>
<keyword evidence="5" id="KW-0812">Transmembrane</keyword>